<proteinExistence type="predicted"/>
<dbReference type="Gene3D" id="2.60.40.10">
    <property type="entry name" value="Immunoglobulins"/>
    <property type="match status" value="3"/>
</dbReference>
<gene>
    <name evidence="2" type="ORF">PRLR5076_08240</name>
</gene>
<evidence type="ECO:0000313" key="2">
    <source>
        <dbReference type="EMBL" id="GJG57973.1"/>
    </source>
</evidence>
<dbReference type="InterPro" id="IPR006047">
    <property type="entry name" value="GH13_cat_dom"/>
</dbReference>
<dbReference type="InterPro" id="IPR013783">
    <property type="entry name" value="Ig-like_fold"/>
</dbReference>
<dbReference type="SUPFAM" id="SSF51445">
    <property type="entry name" value="(Trans)glycosidases"/>
    <property type="match status" value="1"/>
</dbReference>
<sequence length="1466" mass="162902">MIAAYKAKGTGIIEDVVINHRSSINQTDLLSFPTETYKGKDYHFTSSDVLNDDDGGATRAYLDYLNSLTDTKLSLSAYGEETCSSVDRQTCESFDGARDLDHRSSNVQKTIKAYENFLLDGTDGLGYSGFRYDMARGFLPTHLVDYNKSAKPRFSVGEVFDGNFNEVKWWLNHWTDTTTVDGKQKITRYNAAFDFPMHFSVMTQGFKNSDFSQRTGAFTLDASGKRTNTPLISDRALSRYAVTFVDNHDTYYPRYDLSMKNADNMVTSNILAANAYILGMPGTPCIYFKHWLDPAMRPVLEKLIMARKAVGIDNMSRITQNGYDPDDGDGYFAEVSGNGSSKVFMTFGQIDDKALNETLSDETKWKKVAEGENFNFYISADAADTYNKYVNGTEAPARWTDNSQDETVTEADNVANSTTSTIQLNGRRVCIYTTSPKLYAYICQGNGWTQLTGSFPGVNMMQNSDENHVTTQTITGQDGKSRQYHIIEVYSTDYLNIVLSTGDLNAQGQGINQTNDITGLTDNDVYLTFTPGDESVSNGKIATYANITEEVTGNVKNDSVYAGYDIGTHSVYFENTIGWYNPKITVWNEGTNGAKTYFTSGGADNSQALTTVVMGNKPYYVWNYTGDETSKPTSVMFSSGSPAPQSVSIPFEDNSVYELSVTSKDASGQYDLERTTSADKWGRAADNSVPAKAFAATAKARTVMRRAEGAETKRTLTVYFLNSVNIDNVHAYAWYNHEYIDDDNNKTKVSWPNFGGAWPGAVMYLRPEKQGEYNIYSCTFTEDVNGLLPDKIIFNSGGTGYGDDKKHGFQSENIASPTDGYIYELTTTDGYVNGDGNMVYKQKDEAVKYNKPYSIYFKNNGMTDPGIWWCGNNTNAASDLKGSSTTDVGYDNRPSMTKMTIKGYELYGYSFPSTMTSAPSNIKIEDKQGKGTTIDGADFHDEYVYTDKATFVPLSEYKETSAEKTYTVYFRNKQNWSKVNIYTDNPKLAGDWPGTEITTVDKNHDGIPLYKWTYTTDDPAFTLPTKLIFNNGTGGTPSTLSTDLDFVDNQVYVLTAKTEPGKYELDEVNSKPYSDYKENIKFTIYFHNSVGWNEPHLWAWNNSGNFTGGEWNNKPAMTKTKLNGKDVWAWTYDPDNLPAGYTPVNGLPTMVIFAAADQPQSDQLDYKEGGVYKLSVTDKTNGDNTGSKHKLAEGSGQEDKEMQFLNRLYTRYVREGVISTLCLPFDLTSAELSAMKLRVYDLASADAVVDKNSTATDGLLSFHRVRNVEAFHPYIFINNSSTSGRIFNSKIISRKEWQWPSPEKTLDALQKTVGDWTLQGNLVPDVVKTDSTGDGKTTYFGYAESTQSFIQMKKGKAFVPASVCYFTLPTEKVKKAGYRFEGGKVSDTDNAQTTGAKHFVVTLDDDSSTADVYVYGDGTSVATDINGITAGPAPVEDAPMFNLAGQRVNKDYRGVVIQNGHKFILK</sequence>
<comment type="caution">
    <text evidence="2">The sequence shown here is derived from an EMBL/GenBank/DDBJ whole genome shotgun (WGS) entry which is preliminary data.</text>
</comment>
<dbReference type="Gene3D" id="3.20.20.80">
    <property type="entry name" value="Glycosidases"/>
    <property type="match status" value="1"/>
</dbReference>
<evidence type="ECO:0000313" key="3">
    <source>
        <dbReference type="Proteomes" id="UP000825483"/>
    </source>
</evidence>
<accession>A0A9R1C8F5</accession>
<feature type="domain" description="Glycosyl hydrolase family 13 catalytic" evidence="1">
    <location>
        <begin position="1"/>
        <end position="307"/>
    </location>
</feature>
<dbReference type="PANTHER" id="PTHR43447">
    <property type="entry name" value="ALPHA-AMYLASE"/>
    <property type="match status" value="1"/>
</dbReference>
<dbReference type="Proteomes" id="UP000825483">
    <property type="component" value="Unassembled WGS sequence"/>
</dbReference>
<dbReference type="EMBL" id="BPUB01000001">
    <property type="protein sequence ID" value="GJG57973.1"/>
    <property type="molecule type" value="Genomic_DNA"/>
</dbReference>
<evidence type="ECO:0000259" key="1">
    <source>
        <dbReference type="SMART" id="SM00642"/>
    </source>
</evidence>
<keyword evidence="3" id="KW-1185">Reference proteome</keyword>
<dbReference type="GO" id="GO:0005975">
    <property type="term" value="P:carbohydrate metabolic process"/>
    <property type="evidence" value="ECO:0007669"/>
    <property type="project" value="InterPro"/>
</dbReference>
<organism evidence="2 3">
    <name type="scientific">Prevotella lacticifex</name>
    <dbReference type="NCBI Taxonomy" id="2854755"/>
    <lineage>
        <taxon>Bacteria</taxon>
        <taxon>Pseudomonadati</taxon>
        <taxon>Bacteroidota</taxon>
        <taxon>Bacteroidia</taxon>
        <taxon>Bacteroidales</taxon>
        <taxon>Prevotellaceae</taxon>
        <taxon>Prevotella</taxon>
    </lineage>
</organism>
<protein>
    <recommendedName>
        <fullName evidence="1">Glycosyl hydrolase family 13 catalytic domain-containing protein</fullName>
    </recommendedName>
</protein>
<reference evidence="2" key="1">
    <citation type="journal article" date="2022" name="Int. J. Syst. Evol. Microbiol.">
        <title>Prevotella lacticifex sp. nov., isolated from the rumen of cows.</title>
        <authorList>
            <person name="Shinkai T."/>
            <person name="Ikeyama N."/>
            <person name="Kumagai M."/>
            <person name="Ohmori H."/>
            <person name="Sakamoto M."/>
            <person name="Ohkuma M."/>
            <person name="Mitsumori M."/>
        </authorList>
    </citation>
    <scope>NUCLEOTIDE SEQUENCE</scope>
    <source>
        <strain evidence="2">R5076</strain>
    </source>
</reference>
<dbReference type="InterPro" id="IPR017853">
    <property type="entry name" value="GH"/>
</dbReference>
<name>A0A9R1C8F5_9BACT</name>
<dbReference type="SMART" id="SM00642">
    <property type="entry name" value="Aamy"/>
    <property type="match status" value="1"/>
</dbReference>